<accession>A0A1N6ZZR6</accession>
<dbReference type="InterPro" id="IPR033403">
    <property type="entry name" value="DUF5110"/>
</dbReference>
<evidence type="ECO:0000313" key="8">
    <source>
        <dbReference type="EMBL" id="SIR32314.1"/>
    </source>
</evidence>
<dbReference type="InterPro" id="IPR017853">
    <property type="entry name" value="GH"/>
</dbReference>
<evidence type="ECO:0000259" key="7">
    <source>
        <dbReference type="Pfam" id="PF21365"/>
    </source>
</evidence>
<keyword evidence="3 4" id="KW-0326">Glycosidase</keyword>
<keyword evidence="9" id="KW-1185">Reference proteome</keyword>
<dbReference type="Gene3D" id="3.20.20.80">
    <property type="entry name" value="Glycosidases"/>
    <property type="match status" value="2"/>
</dbReference>
<dbReference type="InterPro" id="IPR000322">
    <property type="entry name" value="Glyco_hydro_31_TIM"/>
</dbReference>
<evidence type="ECO:0000256" key="4">
    <source>
        <dbReference type="RuleBase" id="RU361185"/>
    </source>
</evidence>
<organism evidence="8 9">
    <name type="scientific">Halanaerobium kushneri</name>
    <dbReference type="NCBI Taxonomy" id="56779"/>
    <lineage>
        <taxon>Bacteria</taxon>
        <taxon>Bacillati</taxon>
        <taxon>Bacillota</taxon>
        <taxon>Clostridia</taxon>
        <taxon>Halanaerobiales</taxon>
        <taxon>Halanaerobiaceae</taxon>
        <taxon>Halanaerobium</taxon>
    </lineage>
</organism>
<dbReference type="InterPro" id="IPR030458">
    <property type="entry name" value="Glyco_hydro_31_AS"/>
</dbReference>
<reference evidence="9" key="1">
    <citation type="submission" date="2017-01" db="EMBL/GenBank/DDBJ databases">
        <authorList>
            <person name="Varghese N."/>
            <person name="Submissions S."/>
        </authorList>
    </citation>
    <scope>NUCLEOTIDE SEQUENCE [LARGE SCALE GENOMIC DNA]</scope>
    <source>
        <strain evidence="9">ATCC 700103</strain>
    </source>
</reference>
<dbReference type="EMBL" id="FTNC01000020">
    <property type="protein sequence ID" value="SIR32314.1"/>
    <property type="molecule type" value="Genomic_DNA"/>
</dbReference>
<feature type="domain" description="DUF5110" evidence="6">
    <location>
        <begin position="387"/>
        <end position="454"/>
    </location>
</feature>
<evidence type="ECO:0000256" key="3">
    <source>
        <dbReference type="ARBA" id="ARBA00023295"/>
    </source>
</evidence>
<dbReference type="Gene3D" id="2.60.40.1180">
    <property type="entry name" value="Golgi alpha-mannosidase II"/>
    <property type="match status" value="2"/>
</dbReference>
<keyword evidence="2 4" id="KW-0378">Hydrolase</keyword>
<dbReference type="AlphaFoldDB" id="A0A1N6ZZR6"/>
<dbReference type="SUPFAM" id="SSF51445">
    <property type="entry name" value="(Trans)glycosidases"/>
    <property type="match status" value="1"/>
</dbReference>
<sequence>MDDYKVFTWDEDKFNNMQEMIENLHEKGFKVVTIIDPGIKKEKGYQVFDQCLENEFYLTDPDGIPYVNEVWPGECVFPDFTNSDCRNWWADNHKRLLEIGIDGIWNDMNEPASFNGPLPENVLFDNDGKKIEHKEAHNIYGHLMSKSTYEGLNNLTDKRPFVITRASYAGTQKYSTFWTGDNQSLWEHLRMALPMLMNMGLSGLSFSGTDIGGFGFDSSAELLTRWYQASIFTPLFRNHSSTGSRDQEPWAFDQEVEEISKKYIKLRYKFIPYIYDLLWQGEKTGLPVMRPLFLHNQSDNNTYNLNDQFLAGENIMVAPVVQQGQKYRKVYLPEGKWIDYWTGKEHQGNNYILKESNLDTLPMYIKKGSIIPNYEAQNYIGEKEMDELKLKIYPGDGSYLHYQDDGESFEYQKGKYNLYKFTQNVYDQNYKVTLEFENKGYNEFYNSFEVEFFNTEITEIKVDEQKINFEKGSQSVTFNIEGDFCKIELLKT</sequence>
<dbReference type="InterPro" id="IPR013780">
    <property type="entry name" value="Glyco_hydro_b"/>
</dbReference>
<name>A0A1N6ZZR6_9FIRM</name>
<dbReference type="GO" id="GO:0005975">
    <property type="term" value="P:carbohydrate metabolic process"/>
    <property type="evidence" value="ECO:0007669"/>
    <property type="project" value="InterPro"/>
</dbReference>
<dbReference type="PANTHER" id="PTHR22762">
    <property type="entry name" value="ALPHA-GLUCOSIDASE"/>
    <property type="match status" value="1"/>
</dbReference>
<evidence type="ECO:0000256" key="2">
    <source>
        <dbReference type="ARBA" id="ARBA00022801"/>
    </source>
</evidence>
<dbReference type="Pfam" id="PF21365">
    <property type="entry name" value="Glyco_hydro_31_3rd"/>
    <property type="match status" value="1"/>
</dbReference>
<dbReference type="GO" id="GO:0004553">
    <property type="term" value="F:hydrolase activity, hydrolyzing O-glycosyl compounds"/>
    <property type="evidence" value="ECO:0007669"/>
    <property type="project" value="InterPro"/>
</dbReference>
<dbReference type="SUPFAM" id="SSF51011">
    <property type="entry name" value="Glycosyl hydrolase domain"/>
    <property type="match status" value="1"/>
</dbReference>
<dbReference type="Proteomes" id="UP000185669">
    <property type="component" value="Unassembled WGS sequence"/>
</dbReference>
<comment type="similarity">
    <text evidence="1 4">Belongs to the glycosyl hydrolase 31 family.</text>
</comment>
<dbReference type="STRING" id="56779.SAMN05421834_12038"/>
<dbReference type="Pfam" id="PF01055">
    <property type="entry name" value="Glyco_hydro_31_2nd"/>
    <property type="match status" value="1"/>
</dbReference>
<feature type="domain" description="Glycosyl hydrolase family 31 C-terminal" evidence="7">
    <location>
        <begin position="285"/>
        <end position="371"/>
    </location>
</feature>
<gene>
    <name evidence="8" type="ORF">SAMN05421834_12038</name>
</gene>
<evidence type="ECO:0000256" key="1">
    <source>
        <dbReference type="ARBA" id="ARBA00007806"/>
    </source>
</evidence>
<feature type="domain" description="Glycoside hydrolase family 31 TIM barrel" evidence="5">
    <location>
        <begin position="1"/>
        <end position="277"/>
    </location>
</feature>
<dbReference type="PROSITE" id="PS00129">
    <property type="entry name" value="GLYCOSYL_HYDROL_F31_1"/>
    <property type="match status" value="1"/>
</dbReference>
<evidence type="ECO:0000259" key="6">
    <source>
        <dbReference type="Pfam" id="PF17137"/>
    </source>
</evidence>
<dbReference type="Pfam" id="PF17137">
    <property type="entry name" value="DUF5110"/>
    <property type="match status" value="1"/>
</dbReference>
<protein>
    <submittedName>
        <fullName evidence="8">Alpha-glucosidase</fullName>
    </submittedName>
</protein>
<dbReference type="PANTHER" id="PTHR22762:SF120">
    <property type="entry name" value="HETEROGLYCAN GLUCOSIDASE 1"/>
    <property type="match status" value="1"/>
</dbReference>
<dbReference type="InterPro" id="IPR048395">
    <property type="entry name" value="Glyco_hydro_31_C"/>
</dbReference>
<dbReference type="CDD" id="cd06604">
    <property type="entry name" value="GH31_glucosidase_II_MalA"/>
    <property type="match status" value="1"/>
</dbReference>
<proteinExistence type="inferred from homology"/>
<evidence type="ECO:0000313" key="9">
    <source>
        <dbReference type="Proteomes" id="UP000185669"/>
    </source>
</evidence>
<evidence type="ECO:0000259" key="5">
    <source>
        <dbReference type="Pfam" id="PF01055"/>
    </source>
</evidence>